<evidence type="ECO:0000313" key="6">
    <source>
        <dbReference type="EMBL" id="WBO68109.1"/>
    </source>
</evidence>
<proteinExistence type="predicted"/>
<keyword evidence="3 5" id="KW-1133">Transmembrane helix</keyword>
<dbReference type="EMBL" id="CP115300">
    <property type="protein sequence ID" value="WBO68109.1"/>
    <property type="molecule type" value="Genomic_DNA"/>
</dbReference>
<dbReference type="InterPro" id="IPR032808">
    <property type="entry name" value="DoxX"/>
</dbReference>
<evidence type="ECO:0000313" key="7">
    <source>
        <dbReference type="Proteomes" id="UP001212326"/>
    </source>
</evidence>
<evidence type="ECO:0000256" key="1">
    <source>
        <dbReference type="ARBA" id="ARBA00004141"/>
    </source>
</evidence>
<reference evidence="6 7" key="1">
    <citation type="submission" date="2022-12" db="EMBL/GenBank/DDBJ databases">
        <authorList>
            <person name="Mo P."/>
        </authorList>
    </citation>
    <scope>NUCLEOTIDE SEQUENCE [LARGE SCALE GENOMIC DNA]</scope>
    <source>
        <strain evidence="6 7">HUAS 2-6</strain>
    </source>
</reference>
<accession>A0ABY7PBX1</accession>
<keyword evidence="7" id="KW-1185">Reference proteome</keyword>
<keyword evidence="4 5" id="KW-0472">Membrane</keyword>
<gene>
    <name evidence="6" type="ORF">O1G22_37455</name>
</gene>
<protein>
    <submittedName>
        <fullName evidence="6">DoxX family protein</fullName>
    </submittedName>
</protein>
<evidence type="ECO:0000256" key="3">
    <source>
        <dbReference type="ARBA" id="ARBA00022989"/>
    </source>
</evidence>
<evidence type="ECO:0000256" key="2">
    <source>
        <dbReference type="ARBA" id="ARBA00022692"/>
    </source>
</evidence>
<comment type="subcellular location">
    <subcellularLocation>
        <location evidence="1">Membrane</location>
        <topology evidence="1">Multi-pass membrane protein</topology>
    </subcellularLocation>
</comment>
<feature type="transmembrane region" description="Helical" evidence="5">
    <location>
        <begin position="69"/>
        <end position="87"/>
    </location>
</feature>
<dbReference type="Pfam" id="PF13564">
    <property type="entry name" value="DoxX_2"/>
    <property type="match status" value="1"/>
</dbReference>
<feature type="transmembrane region" description="Helical" evidence="5">
    <location>
        <begin position="99"/>
        <end position="116"/>
    </location>
</feature>
<dbReference type="RefSeq" id="WP_270085371.1">
    <property type="nucleotide sequence ID" value="NZ_CP115300.1"/>
</dbReference>
<evidence type="ECO:0000256" key="4">
    <source>
        <dbReference type="ARBA" id="ARBA00023136"/>
    </source>
</evidence>
<keyword evidence="2 5" id="KW-0812">Transmembrane</keyword>
<feature type="transmembrane region" description="Helical" evidence="5">
    <location>
        <begin position="6"/>
        <end position="30"/>
    </location>
</feature>
<organism evidence="6 7">
    <name type="scientific">Streptomyces camelliae</name>
    <dbReference type="NCBI Taxonomy" id="3004093"/>
    <lineage>
        <taxon>Bacteria</taxon>
        <taxon>Bacillati</taxon>
        <taxon>Actinomycetota</taxon>
        <taxon>Actinomycetes</taxon>
        <taxon>Kitasatosporales</taxon>
        <taxon>Streptomycetaceae</taxon>
        <taxon>Streptomyces</taxon>
    </lineage>
</organism>
<sequence length="117" mass="11409">MTTVHVIFAVAPASVFLPLGLAKLAAVPFMRRAAAHLGMTTGLYRVVGSLEAAGAVGLLLGLAMVPLGLAAAAGLALLMAAAVVVHLRHGDPPVRAVPAAVLALAVVAYAGAAVAAG</sequence>
<evidence type="ECO:0000256" key="5">
    <source>
        <dbReference type="SAM" id="Phobius"/>
    </source>
</evidence>
<dbReference type="Proteomes" id="UP001212326">
    <property type="component" value="Chromosome"/>
</dbReference>
<name>A0ABY7PBX1_9ACTN</name>